<evidence type="ECO:0000313" key="3">
    <source>
        <dbReference type="Proteomes" id="UP000307874"/>
    </source>
</evidence>
<dbReference type="Gene3D" id="3.40.109.10">
    <property type="entry name" value="NADH Oxidase"/>
    <property type="match status" value="1"/>
</dbReference>
<accession>A0A5C4JU25</accession>
<evidence type="ECO:0000313" key="2">
    <source>
        <dbReference type="EMBL" id="TNB48694.1"/>
    </source>
</evidence>
<dbReference type="SUPFAM" id="SSF55469">
    <property type="entry name" value="FMN-dependent nitroreductase-like"/>
    <property type="match status" value="1"/>
</dbReference>
<dbReference type="EMBL" id="VCLB01000003">
    <property type="protein sequence ID" value="TNB48694.1"/>
    <property type="molecule type" value="Genomic_DNA"/>
</dbReference>
<dbReference type="Proteomes" id="UP000307874">
    <property type="component" value="Unassembled WGS sequence"/>
</dbReference>
<dbReference type="Pfam" id="PF00881">
    <property type="entry name" value="Nitroreductase"/>
    <property type="match status" value="1"/>
</dbReference>
<dbReference type="PANTHER" id="PTHR43745:SF2">
    <property type="entry name" value="NITROREDUCTASE MJ1384-RELATED"/>
    <property type="match status" value="1"/>
</dbReference>
<dbReference type="OrthoDB" id="3723182at2"/>
<sequence>MDIALAQALSRRRSVRAFAEHPIPLESLKKLLRAGQGKTGEGDKRTAPSAHALYPLRLHVVASRVDDLEGGLYAAEPAGLELKKISHADLRPALCKAAIGNPEWIANASCIIAICADMLTPARTFIEQSPYGARGERYVYLEAGAAAQNIQLQAVAEGLGSVLVGGFDDEATASVLGLSSPIAPIALMCLGVAAPES</sequence>
<dbReference type="RefSeq" id="WP_138747598.1">
    <property type="nucleotide sequence ID" value="NZ_VCLB01000003.1"/>
</dbReference>
<dbReference type="InterPro" id="IPR029479">
    <property type="entry name" value="Nitroreductase"/>
</dbReference>
<dbReference type="AlphaFoldDB" id="A0A5C4JU25"/>
<name>A0A5C4JU25_9HYPH</name>
<dbReference type="InterPro" id="IPR052544">
    <property type="entry name" value="Bacteriocin_Proc_Enz"/>
</dbReference>
<reference evidence="2 3" key="2">
    <citation type="submission" date="2019-06" db="EMBL/GenBank/DDBJ databases">
        <title>Martelella lutilitoris sp. nov., isolated from a tidal mudflat.</title>
        <authorList>
            <person name="Kim Y.-J."/>
        </authorList>
    </citation>
    <scope>NUCLEOTIDE SEQUENCE [LARGE SCALE GENOMIC DNA]</scope>
    <source>
        <strain evidence="2 3">GH2-6</strain>
    </source>
</reference>
<comment type="caution">
    <text evidence="2">The sequence shown here is derived from an EMBL/GenBank/DDBJ whole genome shotgun (WGS) entry which is preliminary data.</text>
</comment>
<proteinExistence type="predicted"/>
<feature type="domain" description="Nitroreductase" evidence="1">
    <location>
        <begin position="10"/>
        <end position="191"/>
    </location>
</feature>
<keyword evidence="3" id="KW-1185">Reference proteome</keyword>
<reference evidence="2 3" key="1">
    <citation type="submission" date="2019-05" db="EMBL/GenBank/DDBJ databases">
        <authorList>
            <person name="Lee S.D."/>
        </authorList>
    </citation>
    <scope>NUCLEOTIDE SEQUENCE [LARGE SCALE GENOMIC DNA]</scope>
    <source>
        <strain evidence="2 3">GH2-6</strain>
    </source>
</reference>
<dbReference type="GO" id="GO:0016491">
    <property type="term" value="F:oxidoreductase activity"/>
    <property type="evidence" value="ECO:0007669"/>
    <property type="project" value="InterPro"/>
</dbReference>
<dbReference type="PANTHER" id="PTHR43745">
    <property type="entry name" value="NITROREDUCTASE MJ1384-RELATED"/>
    <property type="match status" value="1"/>
</dbReference>
<organism evidence="2 3">
    <name type="scientific">Martelella lutilitoris</name>
    <dbReference type="NCBI Taxonomy" id="2583532"/>
    <lineage>
        <taxon>Bacteria</taxon>
        <taxon>Pseudomonadati</taxon>
        <taxon>Pseudomonadota</taxon>
        <taxon>Alphaproteobacteria</taxon>
        <taxon>Hyphomicrobiales</taxon>
        <taxon>Aurantimonadaceae</taxon>
        <taxon>Martelella</taxon>
    </lineage>
</organism>
<evidence type="ECO:0000259" key="1">
    <source>
        <dbReference type="Pfam" id="PF00881"/>
    </source>
</evidence>
<protein>
    <submittedName>
        <fullName evidence="2">SagB/ThcOx family dehydrogenase</fullName>
    </submittedName>
</protein>
<dbReference type="CDD" id="cd02142">
    <property type="entry name" value="McbC_SagB-like_oxidoreductase"/>
    <property type="match status" value="1"/>
</dbReference>
<gene>
    <name evidence="2" type="ORF">FF124_06080</name>
</gene>
<dbReference type="InterPro" id="IPR000415">
    <property type="entry name" value="Nitroreductase-like"/>
</dbReference>